<accession>A0ABS6E147</accession>
<evidence type="ECO:0000256" key="1">
    <source>
        <dbReference type="ARBA" id="ARBA00023125"/>
    </source>
</evidence>
<dbReference type="PROSITE" id="PS50943">
    <property type="entry name" value="HTH_CROC1"/>
    <property type="match status" value="1"/>
</dbReference>
<dbReference type="EMBL" id="JAHLOQ010000066">
    <property type="protein sequence ID" value="MBU5337499.1"/>
    <property type="molecule type" value="Genomic_DNA"/>
</dbReference>
<feature type="domain" description="HTH cro/C1-type" evidence="2">
    <location>
        <begin position="7"/>
        <end position="61"/>
    </location>
</feature>
<evidence type="ECO:0000313" key="4">
    <source>
        <dbReference type="Proteomes" id="UP001196301"/>
    </source>
</evidence>
<reference evidence="3 4" key="1">
    <citation type="submission" date="2021-06" db="EMBL/GenBank/DDBJ databases">
        <authorList>
            <person name="Sun Q."/>
            <person name="Li D."/>
        </authorList>
    </citation>
    <scope>NUCLEOTIDE SEQUENCE [LARGE SCALE GENOMIC DNA]</scope>
    <source>
        <strain evidence="3 4">N19</strain>
    </source>
</reference>
<keyword evidence="4" id="KW-1185">Reference proteome</keyword>
<protein>
    <submittedName>
        <fullName evidence="3">Helix-turn-helix domain-containing protein</fullName>
    </submittedName>
</protein>
<dbReference type="RefSeq" id="WP_216572227.1">
    <property type="nucleotide sequence ID" value="NZ_JAHLOQ010000066.1"/>
</dbReference>
<keyword evidence="1" id="KW-0238">DNA-binding</keyword>
<name>A0ABS6E147_9FIRM</name>
<proteinExistence type="predicted"/>
<comment type="caution">
    <text evidence="3">The sequence shown here is derived from an EMBL/GenBank/DDBJ whole genome shotgun (WGS) entry which is preliminary data.</text>
</comment>
<dbReference type="InterPro" id="IPR001387">
    <property type="entry name" value="Cro/C1-type_HTH"/>
</dbReference>
<dbReference type="Proteomes" id="UP001196301">
    <property type="component" value="Unassembled WGS sequence"/>
</dbReference>
<dbReference type="PANTHER" id="PTHR46558">
    <property type="entry name" value="TRACRIPTIONAL REGULATORY PROTEIN-RELATED-RELATED"/>
    <property type="match status" value="1"/>
</dbReference>
<sequence length="231" mass="26381">MNTGELIKKYRKEKKITQKQLASLIGKAEITIRKYESGALVPPLETLYSIAKVLEIPVENLTKTKKVTFQAKMLCKAILNGFEISGLSKKDFCTKLDIKEDELERYIQGISIPPLKLIEKTCDLSDKSLNDLVHYKKENPNDTDTDYNTLSKLLEGFIDIFDTMGMKLRVYHTDILDPENDVLKVELKDTKNGYIKTFNGLKEAEQFLNGIKFMIQGAVDTLRYTDNKEGE</sequence>
<dbReference type="Pfam" id="PF01381">
    <property type="entry name" value="HTH_3"/>
    <property type="match status" value="1"/>
</dbReference>
<gene>
    <name evidence="3" type="ORF">KQI20_13780</name>
</gene>
<dbReference type="SMART" id="SM00530">
    <property type="entry name" value="HTH_XRE"/>
    <property type="match status" value="2"/>
</dbReference>
<evidence type="ECO:0000313" key="3">
    <source>
        <dbReference type="EMBL" id="MBU5337499.1"/>
    </source>
</evidence>
<evidence type="ECO:0000259" key="2">
    <source>
        <dbReference type="PROSITE" id="PS50943"/>
    </source>
</evidence>
<dbReference type="CDD" id="cd00093">
    <property type="entry name" value="HTH_XRE"/>
    <property type="match status" value="1"/>
</dbReference>
<dbReference type="PANTHER" id="PTHR46558:SF11">
    <property type="entry name" value="HTH-TYPE TRANSCRIPTIONAL REGULATOR XRE"/>
    <property type="match status" value="1"/>
</dbReference>
<organism evidence="3 4">
    <name type="scientific">Intestinibacter bartlettii</name>
    <dbReference type="NCBI Taxonomy" id="261299"/>
    <lineage>
        <taxon>Bacteria</taxon>
        <taxon>Bacillati</taxon>
        <taxon>Bacillota</taxon>
        <taxon>Clostridia</taxon>
        <taxon>Peptostreptococcales</taxon>
        <taxon>Peptostreptococcaceae</taxon>
        <taxon>Intestinibacter</taxon>
    </lineage>
</organism>